<feature type="compositionally biased region" description="Low complexity" evidence="1">
    <location>
        <begin position="132"/>
        <end position="147"/>
    </location>
</feature>
<feature type="region of interest" description="Disordered" evidence="1">
    <location>
        <begin position="132"/>
        <end position="157"/>
    </location>
</feature>
<sequence length="157" mass="16373">MGITPYIVSTSPAVSPKASPVLSPDTSRSCMHSSGRVASAAALEEWAKSRSRESIGLQGLLVASSASRRSGEFATPPQSGASTPQEQAFPTLTHLAFPTMRNSSVNFYMVTPVSPTTEAALDTSLTSVSSMLSTMRSHSMSPITSSSPKGLPSPKIN</sequence>
<feature type="region of interest" description="Disordered" evidence="1">
    <location>
        <begin position="11"/>
        <end position="30"/>
    </location>
</feature>
<proteinExistence type="predicted"/>
<feature type="compositionally biased region" description="Polar residues" evidence="1">
    <location>
        <begin position="76"/>
        <end position="89"/>
    </location>
</feature>
<organism evidence="2 3">
    <name type="scientific">Leucocoprinus birnbaumii</name>
    <dbReference type="NCBI Taxonomy" id="56174"/>
    <lineage>
        <taxon>Eukaryota</taxon>
        <taxon>Fungi</taxon>
        <taxon>Dikarya</taxon>
        <taxon>Basidiomycota</taxon>
        <taxon>Agaricomycotina</taxon>
        <taxon>Agaricomycetes</taxon>
        <taxon>Agaricomycetidae</taxon>
        <taxon>Agaricales</taxon>
        <taxon>Agaricineae</taxon>
        <taxon>Agaricaceae</taxon>
        <taxon>Leucocoprinus</taxon>
    </lineage>
</organism>
<dbReference type="Proteomes" id="UP001213000">
    <property type="component" value="Unassembled WGS sequence"/>
</dbReference>
<feature type="region of interest" description="Disordered" evidence="1">
    <location>
        <begin position="66"/>
        <end position="89"/>
    </location>
</feature>
<protein>
    <submittedName>
        <fullName evidence="2">Uncharacterized protein</fullName>
    </submittedName>
</protein>
<name>A0AAD5VFY8_9AGAR</name>
<keyword evidence="3" id="KW-1185">Reference proteome</keyword>
<accession>A0AAD5VFY8</accession>
<dbReference type="AlphaFoldDB" id="A0AAD5VFY8"/>
<evidence type="ECO:0000313" key="2">
    <source>
        <dbReference type="EMBL" id="KAJ3557715.1"/>
    </source>
</evidence>
<reference evidence="2" key="1">
    <citation type="submission" date="2022-07" db="EMBL/GenBank/DDBJ databases">
        <title>Genome Sequence of Leucocoprinus birnbaumii.</title>
        <authorList>
            <person name="Buettner E."/>
        </authorList>
    </citation>
    <scope>NUCLEOTIDE SEQUENCE</scope>
    <source>
        <strain evidence="2">VT141</strain>
    </source>
</reference>
<evidence type="ECO:0000256" key="1">
    <source>
        <dbReference type="SAM" id="MobiDB-lite"/>
    </source>
</evidence>
<comment type="caution">
    <text evidence="2">The sequence shown here is derived from an EMBL/GenBank/DDBJ whole genome shotgun (WGS) entry which is preliminary data.</text>
</comment>
<dbReference type="EMBL" id="JANIEX010001456">
    <property type="protein sequence ID" value="KAJ3557715.1"/>
    <property type="molecule type" value="Genomic_DNA"/>
</dbReference>
<gene>
    <name evidence="2" type="ORF">NP233_g11669</name>
</gene>
<evidence type="ECO:0000313" key="3">
    <source>
        <dbReference type="Proteomes" id="UP001213000"/>
    </source>
</evidence>